<reference evidence="1 2" key="1">
    <citation type="submission" date="2022-10" db="EMBL/GenBank/DDBJ databases">
        <title>Alteromonas sp. chi3 Genome sequencing.</title>
        <authorList>
            <person name="Park S."/>
        </authorList>
    </citation>
    <scope>NUCLEOTIDE SEQUENCE [LARGE SCALE GENOMIC DNA]</scope>
    <source>
        <strain evidence="2">chi3</strain>
    </source>
</reference>
<comment type="caution">
    <text evidence="1">The sequence shown here is derived from an EMBL/GenBank/DDBJ whole genome shotgun (WGS) entry which is preliminary data.</text>
</comment>
<dbReference type="Proteomes" id="UP001218788">
    <property type="component" value="Unassembled WGS sequence"/>
</dbReference>
<organism evidence="1 2">
    <name type="scientific">Alteromonas gilva</name>
    <dbReference type="NCBI Taxonomy" id="2987522"/>
    <lineage>
        <taxon>Bacteria</taxon>
        <taxon>Pseudomonadati</taxon>
        <taxon>Pseudomonadota</taxon>
        <taxon>Gammaproteobacteria</taxon>
        <taxon>Alteromonadales</taxon>
        <taxon>Alteromonadaceae</taxon>
        <taxon>Alteromonas/Salinimonas group</taxon>
        <taxon>Alteromonas</taxon>
    </lineage>
</organism>
<sequence>MSDKKVNTRSVPKLPYHEAASLLYSMGVRKIKDLQALNKNAERPPEIPQRPGEYYSEYSGWKQFIEDGRRYFEEHGMPANEVPSYTQLKGTIRKLGIRTQTEFKSALKAGMFGQHVPSNIEVFYGEEFEGWDTLLCSHSNFMPFEEAREMARTFGLKTSYEWVKFSREGNRPNNIPAWPQRVYEGEFISWDDFLIDPRDKEYLDK</sequence>
<name>A0ABT5L9T8_9ALTE</name>
<dbReference type="RefSeq" id="WP_273642759.1">
    <property type="nucleotide sequence ID" value="NZ_JAQQXP010000004.1"/>
</dbReference>
<proteinExistence type="predicted"/>
<keyword evidence="2" id="KW-1185">Reference proteome</keyword>
<gene>
    <name evidence="1" type="ORF">OIK42_19110</name>
</gene>
<accession>A0ABT5L9T8</accession>
<evidence type="ECO:0000313" key="2">
    <source>
        <dbReference type="Proteomes" id="UP001218788"/>
    </source>
</evidence>
<evidence type="ECO:0000313" key="1">
    <source>
        <dbReference type="EMBL" id="MDC8832868.1"/>
    </source>
</evidence>
<dbReference type="EMBL" id="JAQQXP010000004">
    <property type="protein sequence ID" value="MDC8832868.1"/>
    <property type="molecule type" value="Genomic_DNA"/>
</dbReference>
<protein>
    <submittedName>
        <fullName evidence="1">Uncharacterized protein</fullName>
    </submittedName>
</protein>